<dbReference type="EMBL" id="QQOH01000003">
    <property type="protein sequence ID" value="RDE19504.1"/>
    <property type="molecule type" value="Genomic_DNA"/>
</dbReference>
<accession>A0A369WFR0</accession>
<keyword evidence="3" id="KW-1185">Reference proteome</keyword>
<evidence type="ECO:0000313" key="3">
    <source>
        <dbReference type="Proteomes" id="UP000253769"/>
    </source>
</evidence>
<organism evidence="2 3">
    <name type="scientific">Motiliproteus coralliicola</name>
    <dbReference type="NCBI Taxonomy" id="2283196"/>
    <lineage>
        <taxon>Bacteria</taxon>
        <taxon>Pseudomonadati</taxon>
        <taxon>Pseudomonadota</taxon>
        <taxon>Gammaproteobacteria</taxon>
        <taxon>Oceanospirillales</taxon>
        <taxon>Oceanospirillaceae</taxon>
        <taxon>Motiliproteus</taxon>
    </lineage>
</organism>
<sequence length="222" mass="24570">MMMALLGLAGCQANAVQPSAEPAAAVASQPAAAAELAQRVNDANAERFESVEQRIVLMQEKLIELNQRIERLSVQGGQQLAGLQRLQQLQTQQVQRQMEQNSGPSTLDQLTELVFRLEQMSAESSQQSVSASATTDQAPYQLVSVYSSKGWILLKLDRLSGTTWKADGADWLEIQEVGVLPASEYQVVMQPNPNDIKGFVAARIDRNNGISWWLKDNQWEPF</sequence>
<keyword evidence="1" id="KW-0175">Coiled coil</keyword>
<comment type="caution">
    <text evidence="2">The sequence shown here is derived from an EMBL/GenBank/DDBJ whole genome shotgun (WGS) entry which is preliminary data.</text>
</comment>
<protein>
    <submittedName>
        <fullName evidence="2">Uncharacterized protein</fullName>
    </submittedName>
</protein>
<proteinExistence type="predicted"/>
<name>A0A369WFR0_9GAMM</name>
<dbReference type="Proteomes" id="UP000253769">
    <property type="component" value="Unassembled WGS sequence"/>
</dbReference>
<evidence type="ECO:0000256" key="1">
    <source>
        <dbReference type="SAM" id="Coils"/>
    </source>
</evidence>
<gene>
    <name evidence="2" type="ORF">DV711_11475</name>
</gene>
<feature type="coiled-coil region" evidence="1">
    <location>
        <begin position="48"/>
        <end position="75"/>
    </location>
</feature>
<evidence type="ECO:0000313" key="2">
    <source>
        <dbReference type="EMBL" id="RDE19504.1"/>
    </source>
</evidence>
<reference evidence="2 3" key="1">
    <citation type="submission" date="2018-07" db="EMBL/GenBank/DDBJ databases">
        <title>Motiliproteus coralliicola sp. nov., a bacterium isolated from Coral.</title>
        <authorList>
            <person name="Wang G."/>
        </authorList>
    </citation>
    <scope>NUCLEOTIDE SEQUENCE [LARGE SCALE GENOMIC DNA]</scope>
    <source>
        <strain evidence="2 3">C34</strain>
    </source>
</reference>
<dbReference type="AlphaFoldDB" id="A0A369WFR0"/>